<dbReference type="EMBL" id="LGGO01000128">
    <property type="protein sequence ID" value="KUK76590.1"/>
    <property type="molecule type" value="Genomic_DNA"/>
</dbReference>
<dbReference type="AlphaFoldDB" id="A0A101HHL6"/>
<protein>
    <submittedName>
        <fullName evidence="1">Uncharacterized protein</fullName>
    </submittedName>
</protein>
<sequence>MEITEHSCDIDFRNIPVSDSREKMLEQACSDDFDQANRGIVRLQKEVSENDLIHRDPEFCNIAVDAVLHRGLNHENYTVQCASVGFLGAILSKANGNLDSDAIGAITKSVTAIEELVTNKNSIYYNNESKKQNKRIRGFALRVYKQYPVIH</sequence>
<name>A0A101HHL6_9BACT</name>
<comment type="caution">
    <text evidence="1">The sequence shown here is derived from an EMBL/GenBank/DDBJ whole genome shotgun (WGS) entry which is preliminary data.</text>
</comment>
<organism evidence="1 2">
    <name type="scientific">candidate division WS6 bacterium 34_10</name>
    <dbReference type="NCBI Taxonomy" id="1641389"/>
    <lineage>
        <taxon>Bacteria</taxon>
        <taxon>Candidatus Dojkabacteria</taxon>
    </lineage>
</organism>
<accession>A0A101HHL6</accession>
<evidence type="ECO:0000313" key="2">
    <source>
        <dbReference type="Proteomes" id="UP000053904"/>
    </source>
</evidence>
<evidence type="ECO:0000313" key="1">
    <source>
        <dbReference type="EMBL" id="KUK76590.1"/>
    </source>
</evidence>
<dbReference type="Proteomes" id="UP000053904">
    <property type="component" value="Unassembled WGS sequence"/>
</dbReference>
<proteinExistence type="predicted"/>
<reference evidence="2" key="1">
    <citation type="journal article" date="2015" name="MBio">
        <title>Genome-Resolved Metagenomic Analysis Reveals Roles for Candidate Phyla and Other Microbial Community Members in Biogeochemical Transformations in Oil Reservoirs.</title>
        <authorList>
            <person name="Hu P."/>
            <person name="Tom L."/>
            <person name="Singh A."/>
            <person name="Thomas B.C."/>
            <person name="Baker B.J."/>
            <person name="Piceno Y.M."/>
            <person name="Andersen G.L."/>
            <person name="Banfield J.F."/>
        </authorList>
    </citation>
    <scope>NUCLEOTIDE SEQUENCE [LARGE SCALE GENOMIC DNA]</scope>
</reference>
<gene>
    <name evidence="1" type="ORF">XD93_0823</name>
</gene>